<dbReference type="AlphaFoldDB" id="A0A1G5SD89"/>
<dbReference type="SUPFAM" id="SSF52200">
    <property type="entry name" value="Toll/Interleukin receptor TIR domain"/>
    <property type="match status" value="1"/>
</dbReference>
<proteinExistence type="predicted"/>
<protein>
    <recommendedName>
        <fullName evidence="1">TIR domain-containing protein</fullName>
    </recommendedName>
</protein>
<feature type="domain" description="TIR" evidence="1">
    <location>
        <begin position="6"/>
        <end position="100"/>
    </location>
</feature>
<dbReference type="RefSeq" id="WP_090284022.1">
    <property type="nucleotide sequence ID" value="NZ_FMWO01000024.1"/>
</dbReference>
<dbReference type="Gene3D" id="3.40.50.10140">
    <property type="entry name" value="Toll/interleukin-1 receptor homology (TIR) domain"/>
    <property type="match status" value="1"/>
</dbReference>
<keyword evidence="3" id="KW-1185">Reference proteome</keyword>
<gene>
    <name evidence="2" type="ORF">NSMM_190018</name>
</gene>
<evidence type="ECO:0000313" key="2">
    <source>
        <dbReference type="EMBL" id="SCZ84501.1"/>
    </source>
</evidence>
<dbReference type="STRING" id="51642.NSMM_190018"/>
<sequence length="156" mass="17301">MATKLFLSHAHDEAEFALKFADWLEVAFSRSVEVICTSRPSHRIGSGHMVTTGIMKHLRDSKVALSLLTPHGVSNPWLFYEMGAAHALELVFIPCLARGSRFSDLPPQAWEYQGAELYSDADLAKFVRDLAHILKLECPKMIHAKAILGILSSEAV</sequence>
<reference evidence="2 3" key="1">
    <citation type="submission" date="2016-10" db="EMBL/GenBank/DDBJ databases">
        <authorList>
            <person name="de Groot N.N."/>
        </authorList>
    </citation>
    <scope>NUCLEOTIDE SEQUENCE [LARGE SCALE GENOMIC DNA]</scope>
    <source>
        <strain evidence="2">1</strain>
    </source>
</reference>
<dbReference type="GO" id="GO:0007165">
    <property type="term" value="P:signal transduction"/>
    <property type="evidence" value="ECO:0007669"/>
    <property type="project" value="InterPro"/>
</dbReference>
<dbReference type="Pfam" id="PF13676">
    <property type="entry name" value="TIR_2"/>
    <property type="match status" value="1"/>
</dbReference>
<evidence type="ECO:0000313" key="3">
    <source>
        <dbReference type="Proteomes" id="UP000198729"/>
    </source>
</evidence>
<dbReference type="EMBL" id="FMWO01000024">
    <property type="protein sequence ID" value="SCZ84501.1"/>
    <property type="molecule type" value="Genomic_DNA"/>
</dbReference>
<evidence type="ECO:0000259" key="1">
    <source>
        <dbReference type="Pfam" id="PF13676"/>
    </source>
</evidence>
<name>A0A1G5SD89_9PROT</name>
<organism evidence="2 3">
    <name type="scientific">Nitrosomonas mobilis</name>
    <dbReference type="NCBI Taxonomy" id="51642"/>
    <lineage>
        <taxon>Bacteria</taxon>
        <taxon>Pseudomonadati</taxon>
        <taxon>Pseudomonadota</taxon>
        <taxon>Betaproteobacteria</taxon>
        <taxon>Nitrosomonadales</taxon>
        <taxon>Nitrosomonadaceae</taxon>
        <taxon>Nitrosomonas</taxon>
    </lineage>
</organism>
<dbReference type="InterPro" id="IPR000157">
    <property type="entry name" value="TIR_dom"/>
</dbReference>
<dbReference type="InterPro" id="IPR035897">
    <property type="entry name" value="Toll_tir_struct_dom_sf"/>
</dbReference>
<dbReference type="Proteomes" id="UP000198729">
    <property type="component" value="Unassembled WGS sequence"/>
</dbReference>
<accession>A0A1G5SD89</accession>
<dbReference type="OrthoDB" id="122965at2"/>